<sequence length="336" mass="37783">MIKVNAILMTTLIMGSSAYAAQTVTPENYARAEVDLSYQNVVNDVGSNKFRHDRTLMPLDKQPAVTMNRDTIYSFGVYYVPNGTTVTLPKSKDGRYQSAMIMQNDDFTDQVFYGPGTFEIKSKTEFAAIVVRTQVNPGDPQDIDYVHKLQDEITVKWPAGTKVKSYTPVDWDKDSLMTLRKQYQAEAAKLPNFNDTAGARGKIDPKMLRLSASVALGLLPAEDAVYLYRDFGLSGDKCYKATYSKPDFNEGGFFSFTMYGADKYLHDENSILNNRTIKFDTDGKFTIYYGPEKVCGTQKNWLPTPGDNWYLGMRIYRPGESVINGSYTVPTPVEVK</sequence>
<feature type="domain" description="DUF1214" evidence="2">
    <location>
        <begin position="233"/>
        <end position="319"/>
    </location>
</feature>
<feature type="signal peptide" evidence="1">
    <location>
        <begin position="1"/>
        <end position="20"/>
    </location>
</feature>
<evidence type="ECO:0000313" key="5">
    <source>
        <dbReference type="Proteomes" id="UP000078504"/>
    </source>
</evidence>
<dbReference type="PATRIC" id="fig|1354253.4.peg.664"/>
<protein>
    <recommendedName>
        <fullName evidence="6">DUF1214 domain-containing protein</fullName>
    </recommendedName>
</protein>
<dbReference type="PANTHER" id="PTHR36509:SF2">
    <property type="entry name" value="BLL3101 PROTEIN"/>
    <property type="match status" value="1"/>
</dbReference>
<dbReference type="AlphaFoldDB" id="A0A1B7I5N8"/>
<dbReference type="SUPFAM" id="SSF160935">
    <property type="entry name" value="VPA0735-like"/>
    <property type="match status" value="1"/>
</dbReference>
<comment type="caution">
    <text evidence="4">The sequence shown here is derived from an EMBL/GenBank/DDBJ whole genome shotgun (WGS) entry which is preliminary data.</text>
</comment>
<evidence type="ECO:0000313" key="4">
    <source>
        <dbReference type="EMBL" id="OAT23730.1"/>
    </source>
</evidence>
<feature type="domain" description="DUF1254" evidence="3">
    <location>
        <begin position="48"/>
        <end position="109"/>
    </location>
</feature>
<dbReference type="Gene3D" id="2.60.120.600">
    <property type="entry name" value="Domain of unknown function DUF1214, C-terminal domain"/>
    <property type="match status" value="1"/>
</dbReference>
<evidence type="ECO:0000259" key="2">
    <source>
        <dbReference type="Pfam" id="PF06742"/>
    </source>
</evidence>
<keyword evidence="1" id="KW-0732">Signal</keyword>
<feature type="chain" id="PRO_5008593665" description="DUF1214 domain-containing protein" evidence="1">
    <location>
        <begin position="21"/>
        <end position="336"/>
    </location>
</feature>
<evidence type="ECO:0000256" key="1">
    <source>
        <dbReference type="SAM" id="SignalP"/>
    </source>
</evidence>
<dbReference type="InterPro" id="IPR010621">
    <property type="entry name" value="DUF1214"/>
</dbReference>
<proteinExistence type="predicted"/>
<reference evidence="4 5" key="1">
    <citation type="submission" date="2016-04" db="EMBL/GenBank/DDBJ databases">
        <title>ATOL: Assembling a taxonomically balanced genome-scale reconstruction of the evolutionary history of the Enterobacteriaceae.</title>
        <authorList>
            <person name="Plunkett G.III."/>
            <person name="Neeno-Eckwall E.C."/>
            <person name="Glasner J.D."/>
            <person name="Perna N.T."/>
        </authorList>
    </citation>
    <scope>NUCLEOTIDE SEQUENCE [LARGE SCALE GENOMIC DNA]</scope>
    <source>
        <strain evidence="4 5">ATCC 51604</strain>
    </source>
</reference>
<dbReference type="InterPro" id="IPR037049">
    <property type="entry name" value="DUF1214_C_sf"/>
</dbReference>
<dbReference type="PANTHER" id="PTHR36509">
    <property type="entry name" value="BLL3101 PROTEIN"/>
    <property type="match status" value="1"/>
</dbReference>
<evidence type="ECO:0000259" key="3">
    <source>
        <dbReference type="Pfam" id="PF06863"/>
    </source>
</evidence>
<accession>A0A1B7I5N8</accession>
<evidence type="ECO:0008006" key="6">
    <source>
        <dbReference type="Google" id="ProtNLM"/>
    </source>
</evidence>
<gene>
    <name evidence="4" type="ORF">M977_00645</name>
</gene>
<dbReference type="RefSeq" id="WP_064512085.1">
    <property type="nucleotide sequence ID" value="NZ_LXEP01000004.1"/>
</dbReference>
<organism evidence="4 5">
    <name type="scientific">Buttiauxella gaviniae ATCC 51604</name>
    <dbReference type="NCBI Taxonomy" id="1354253"/>
    <lineage>
        <taxon>Bacteria</taxon>
        <taxon>Pseudomonadati</taxon>
        <taxon>Pseudomonadota</taxon>
        <taxon>Gammaproteobacteria</taxon>
        <taxon>Enterobacterales</taxon>
        <taxon>Enterobacteriaceae</taxon>
        <taxon>Buttiauxella</taxon>
    </lineage>
</organism>
<dbReference type="Pfam" id="PF06742">
    <property type="entry name" value="DUF1214"/>
    <property type="match status" value="1"/>
</dbReference>
<name>A0A1B7I5N8_9ENTR</name>
<dbReference type="Pfam" id="PF06863">
    <property type="entry name" value="DUF1254"/>
    <property type="match status" value="1"/>
</dbReference>
<dbReference type="EMBL" id="LXEP01000004">
    <property type="protein sequence ID" value="OAT23730.1"/>
    <property type="molecule type" value="Genomic_DNA"/>
</dbReference>
<dbReference type="Proteomes" id="UP000078504">
    <property type="component" value="Unassembled WGS sequence"/>
</dbReference>
<dbReference type="InterPro" id="IPR010679">
    <property type="entry name" value="DUF1254"/>
</dbReference>